<reference evidence="1" key="1">
    <citation type="submission" date="2019-08" db="EMBL/GenBank/DDBJ databases">
        <authorList>
            <person name="Kucharzyk K."/>
            <person name="Murdoch R.W."/>
            <person name="Higgins S."/>
            <person name="Loffler F."/>
        </authorList>
    </citation>
    <scope>NUCLEOTIDE SEQUENCE</scope>
</reference>
<accession>A0A644VH96</accession>
<sequence>MNKKTKAFLDEFVRQYGNEPVKIPLKEAVDGMDKLFEVLNMNVDLIQLIQKESNLKKHHRAYLHVREELDRTADKQLARMEEIIDEFMNHGGDTSCANCVCSGCDDCKTCLLSPCGKDAKDEEPDCGECVVMSKADFDSMVDDVLTLAELVDMVCHFRCEDLAVLSKYAKLLPELANYEHRRVSVYKDAAFEAEAIMDRWDDAELSIIAELD</sequence>
<dbReference type="AlphaFoldDB" id="A0A644VH96"/>
<comment type="caution">
    <text evidence="1">The sequence shown here is derived from an EMBL/GenBank/DDBJ whole genome shotgun (WGS) entry which is preliminary data.</text>
</comment>
<evidence type="ECO:0000313" key="1">
    <source>
        <dbReference type="EMBL" id="MPL90686.1"/>
    </source>
</evidence>
<proteinExistence type="predicted"/>
<gene>
    <name evidence="1" type="ORF">SDC9_36741</name>
</gene>
<name>A0A644VH96_9ZZZZ</name>
<organism evidence="1">
    <name type="scientific">bioreactor metagenome</name>
    <dbReference type="NCBI Taxonomy" id="1076179"/>
    <lineage>
        <taxon>unclassified sequences</taxon>
        <taxon>metagenomes</taxon>
        <taxon>ecological metagenomes</taxon>
    </lineage>
</organism>
<protein>
    <submittedName>
        <fullName evidence="1">Uncharacterized protein</fullName>
    </submittedName>
</protein>
<dbReference type="EMBL" id="VSSQ01000310">
    <property type="protein sequence ID" value="MPL90686.1"/>
    <property type="molecule type" value="Genomic_DNA"/>
</dbReference>